<dbReference type="SMART" id="SM00360">
    <property type="entry name" value="RRM"/>
    <property type="match status" value="3"/>
</dbReference>
<dbReference type="Gene3D" id="3.30.70.330">
    <property type="match status" value="3"/>
</dbReference>
<feature type="non-terminal residue" evidence="10">
    <location>
        <position position="318"/>
    </location>
</feature>
<keyword evidence="4" id="KW-0539">Nucleus</keyword>
<keyword evidence="11" id="KW-1185">Reference proteome</keyword>
<dbReference type="Pfam" id="PF00076">
    <property type="entry name" value="RRM_1"/>
    <property type="match status" value="3"/>
</dbReference>
<dbReference type="FunFam" id="3.30.70.330:FF:000159">
    <property type="entry name" value="tRNA selenocysteine 1-associated protein 1"/>
    <property type="match status" value="1"/>
</dbReference>
<dbReference type="Proteomes" id="UP000271241">
    <property type="component" value="Unassembled WGS sequence"/>
</dbReference>
<accession>A0A4P9XRZ3</accession>
<keyword evidence="2" id="KW-0677">Repeat</keyword>
<evidence type="ECO:0000313" key="11">
    <source>
        <dbReference type="Proteomes" id="UP000271241"/>
    </source>
</evidence>
<dbReference type="CDD" id="cd12344">
    <property type="entry name" value="RRM1_SECp43_like"/>
    <property type="match status" value="1"/>
</dbReference>
<dbReference type="GO" id="GO:0005829">
    <property type="term" value="C:cytosol"/>
    <property type="evidence" value="ECO:0007669"/>
    <property type="project" value="TreeGrafter"/>
</dbReference>
<feature type="domain" description="RRM" evidence="9">
    <location>
        <begin position="93"/>
        <end position="172"/>
    </location>
</feature>
<dbReference type="PANTHER" id="PTHR47640:SF10">
    <property type="entry name" value="TRNA SELENOCYSTEINE 1-ASSOCIATED PROTEIN 1-RELATED"/>
    <property type="match status" value="1"/>
</dbReference>
<evidence type="ECO:0000256" key="8">
    <source>
        <dbReference type="PROSITE-ProRule" id="PRU00176"/>
    </source>
</evidence>
<comment type="subunit">
    <text evidence="7">Interacts with the poly(A) tail of mRNA in nucleus.</text>
</comment>
<evidence type="ECO:0000256" key="1">
    <source>
        <dbReference type="ARBA" id="ARBA00004123"/>
    </source>
</evidence>
<keyword evidence="3 8" id="KW-0694">RNA-binding</keyword>
<dbReference type="PANTHER" id="PTHR47640">
    <property type="entry name" value="TRNA SELENOCYSTEINE 1-ASSOCIATED PROTEIN 1-RELATED-RELATED"/>
    <property type="match status" value="1"/>
</dbReference>
<evidence type="ECO:0000256" key="4">
    <source>
        <dbReference type="ARBA" id="ARBA00023242"/>
    </source>
</evidence>
<name>A0A4P9XRZ3_9FUNG</name>
<evidence type="ECO:0000259" key="9">
    <source>
        <dbReference type="PROSITE" id="PS50102"/>
    </source>
</evidence>
<dbReference type="OrthoDB" id="446113at2759"/>
<comment type="subcellular location">
    <subcellularLocation>
        <location evidence="1">Nucleus</location>
    </subcellularLocation>
</comment>
<comment type="similarity">
    <text evidence="6">Belongs to the polyadenylate-binding RBP47 family.</text>
</comment>
<evidence type="ECO:0000313" key="10">
    <source>
        <dbReference type="EMBL" id="RKP08884.1"/>
    </source>
</evidence>
<dbReference type="InterPro" id="IPR035979">
    <property type="entry name" value="RBD_domain_sf"/>
</dbReference>
<dbReference type="InterPro" id="IPR000504">
    <property type="entry name" value="RRM_dom"/>
</dbReference>
<dbReference type="SUPFAM" id="SSF54928">
    <property type="entry name" value="RNA-binding domain, RBD"/>
    <property type="match status" value="2"/>
</dbReference>
<dbReference type="GO" id="GO:0005634">
    <property type="term" value="C:nucleus"/>
    <property type="evidence" value="ECO:0007669"/>
    <property type="project" value="UniProtKB-SubCell"/>
</dbReference>
<feature type="domain" description="RRM" evidence="9">
    <location>
        <begin position="244"/>
        <end position="316"/>
    </location>
</feature>
<evidence type="ECO:0000256" key="2">
    <source>
        <dbReference type="ARBA" id="ARBA00022737"/>
    </source>
</evidence>
<organism evidence="10 11">
    <name type="scientific">Thamnocephalis sphaerospora</name>
    <dbReference type="NCBI Taxonomy" id="78915"/>
    <lineage>
        <taxon>Eukaryota</taxon>
        <taxon>Fungi</taxon>
        <taxon>Fungi incertae sedis</taxon>
        <taxon>Zoopagomycota</taxon>
        <taxon>Zoopagomycotina</taxon>
        <taxon>Zoopagomycetes</taxon>
        <taxon>Zoopagales</taxon>
        <taxon>Sigmoideomycetaceae</taxon>
        <taxon>Thamnocephalis</taxon>
    </lineage>
</organism>
<gene>
    <name evidence="10" type="ORF">THASP1DRAFT_6773</name>
</gene>
<dbReference type="AlphaFoldDB" id="A0A4P9XRZ3"/>
<evidence type="ECO:0000256" key="6">
    <source>
        <dbReference type="ARBA" id="ARBA00061069"/>
    </source>
</evidence>
<sequence>MGELEPYMDEAFIKNVWLQLGETVQVKMIRDRYTGNNANYCFVDMGTNEGAANALARYNGTLIPGTDKVFRLNWASGGARTNECRSMVHSPEFSIFIGDLAAEVTEQMLLSLFHTYYTSVKSAKVVTDSVTGAPKGYGFVRFFDEAEQHRALQEMQGMHCGSRPMRISMATPKNRHNMPFAINVSTPANMMPSAPMAPVAPLTNGQIYSINANAYNAPNAIAPMLQPAPAPTMEYNQFTDPNNTTVFVGGLTGYTTEDDLRNAFSNVGEVTYVKIPPGKNCGFVQFLHRACAEQAIAQMNGCVIGTSRVRLSWGRPQH</sequence>
<dbReference type="STRING" id="78915.A0A4P9XRZ3"/>
<evidence type="ECO:0000256" key="5">
    <source>
        <dbReference type="ARBA" id="ARBA00057395"/>
    </source>
</evidence>
<feature type="domain" description="RRM" evidence="9">
    <location>
        <begin position="1"/>
        <end position="77"/>
    </location>
</feature>
<evidence type="ECO:0000256" key="7">
    <source>
        <dbReference type="ARBA" id="ARBA00063471"/>
    </source>
</evidence>
<proteinExistence type="inferred from homology"/>
<comment type="function">
    <text evidence="5">Heterogeneous nuclear ribonucleoprotein (hnRNP)-protein binding the poly(A) tail of mRNA and probably involved in some steps of pre-mRNA maturation.</text>
</comment>
<evidence type="ECO:0000256" key="3">
    <source>
        <dbReference type="ARBA" id="ARBA00022884"/>
    </source>
</evidence>
<dbReference type="InterPro" id="IPR012677">
    <property type="entry name" value="Nucleotide-bd_a/b_plait_sf"/>
</dbReference>
<dbReference type="EMBL" id="KZ992561">
    <property type="protein sequence ID" value="RKP08884.1"/>
    <property type="molecule type" value="Genomic_DNA"/>
</dbReference>
<reference evidence="11" key="1">
    <citation type="journal article" date="2018" name="Nat. Microbiol.">
        <title>Leveraging single-cell genomics to expand the fungal tree of life.</title>
        <authorList>
            <person name="Ahrendt S.R."/>
            <person name="Quandt C.A."/>
            <person name="Ciobanu D."/>
            <person name="Clum A."/>
            <person name="Salamov A."/>
            <person name="Andreopoulos B."/>
            <person name="Cheng J.F."/>
            <person name="Woyke T."/>
            <person name="Pelin A."/>
            <person name="Henrissat B."/>
            <person name="Reynolds N.K."/>
            <person name="Benny G.L."/>
            <person name="Smith M.E."/>
            <person name="James T.Y."/>
            <person name="Grigoriev I.V."/>
        </authorList>
    </citation>
    <scope>NUCLEOTIDE SEQUENCE [LARGE SCALE GENOMIC DNA]</scope>
    <source>
        <strain evidence="11">RSA 1356</strain>
    </source>
</reference>
<dbReference type="CDD" id="cd12345">
    <property type="entry name" value="RRM2_SECp43_like"/>
    <property type="match status" value="1"/>
</dbReference>
<protein>
    <recommendedName>
        <fullName evidence="9">RRM domain-containing protein</fullName>
    </recommendedName>
</protein>
<dbReference type="PROSITE" id="PS50102">
    <property type="entry name" value="RRM"/>
    <property type="match status" value="3"/>
</dbReference>
<dbReference type="FunFam" id="3.30.70.330:FF:000144">
    <property type="entry name" value="Polyadenylate-binding protein RBP47B"/>
    <property type="match status" value="1"/>
</dbReference>
<dbReference type="GO" id="GO:0006376">
    <property type="term" value="P:mRNA splice site recognition"/>
    <property type="evidence" value="ECO:0007669"/>
    <property type="project" value="TreeGrafter"/>
</dbReference>
<dbReference type="InterPro" id="IPR050825">
    <property type="entry name" value="RBM42_RBP45_47-like"/>
</dbReference>
<dbReference type="GO" id="GO:0003729">
    <property type="term" value="F:mRNA binding"/>
    <property type="evidence" value="ECO:0007669"/>
    <property type="project" value="InterPro"/>
</dbReference>